<dbReference type="AlphaFoldDB" id="K7ZDF8"/>
<organism evidence="1 2">
    <name type="scientific">Candidatus Endolissoclinum faulkneri L2</name>
    <dbReference type="NCBI Taxonomy" id="1193729"/>
    <lineage>
        <taxon>Bacteria</taxon>
        <taxon>Pseudomonadati</taxon>
        <taxon>Pseudomonadota</taxon>
        <taxon>Alphaproteobacteria</taxon>
        <taxon>Rhodospirillales</taxon>
        <taxon>Rhodospirillaceae</taxon>
        <taxon>Candidatus Endolissoclinum</taxon>
    </lineage>
</organism>
<accession>K7ZDF8</accession>
<reference evidence="1 2" key="1">
    <citation type="journal article" date="2012" name="Proc. Natl. Acad. Sci. U.S.A.">
        <title>Genome streamlining and chemical defense in a coral reef symbiosis.</title>
        <authorList>
            <person name="Kwan J.C."/>
            <person name="Donia M.S."/>
            <person name="Han A.W."/>
            <person name="Hirose E."/>
            <person name="Haygood M.G."/>
            <person name="Schmidt E.W."/>
        </authorList>
    </citation>
    <scope>NUCLEOTIDE SEQUENCE [LARGE SCALE GENOMIC DNA]</scope>
    <source>
        <strain evidence="1 2">L2</strain>
    </source>
</reference>
<evidence type="ECO:0000313" key="1">
    <source>
        <dbReference type="EMBL" id="AFX99481.1"/>
    </source>
</evidence>
<evidence type="ECO:0000313" key="2">
    <source>
        <dbReference type="Proteomes" id="UP000010077"/>
    </source>
</evidence>
<protein>
    <submittedName>
        <fullName evidence="1">Uncharacterized protein</fullName>
    </submittedName>
</protein>
<gene>
    <name evidence="1" type="ORF">A1OE_1308</name>
</gene>
<sequence length="48" mass="5962">MYNNKLRIFNISPNNDHISKREEFVKFTLRHLLFARQNHMIKIIFIIF</sequence>
<name>K7ZDF8_9PROT</name>
<dbReference type="EMBL" id="CP003539">
    <property type="protein sequence ID" value="AFX99481.1"/>
    <property type="molecule type" value="Genomic_DNA"/>
</dbReference>
<proteinExistence type="predicted"/>
<dbReference type="HOGENOM" id="CLU_3150678_0_0_5"/>
<dbReference type="KEGG" id="thal:A1OE_1308"/>
<keyword evidence="2" id="KW-1185">Reference proteome</keyword>
<dbReference type="Proteomes" id="UP000010077">
    <property type="component" value="Chromosome"/>
</dbReference>